<dbReference type="NCBIfam" id="TIGR00202">
    <property type="entry name" value="csrA"/>
    <property type="match status" value="1"/>
</dbReference>
<evidence type="ECO:0000256" key="1">
    <source>
        <dbReference type="ARBA" id="ARBA00022490"/>
    </source>
</evidence>
<evidence type="ECO:0000313" key="7">
    <source>
        <dbReference type="EMBL" id="EAQ31937.1"/>
    </source>
</evidence>
<comment type="function">
    <text evidence="6">A key translational regulator that binds mRNA to regulate translation initiation and/or mRNA stability. Mediates global changes in gene expression, shifting from rapid growth to stress survival by linking envelope stress, the stringent response and the catabolite repression systems. Usually binds in the 5'-UTR; binding at or near the Shine-Dalgarno sequence prevents ribosome-binding, repressing translation, binding elsewhere in the 5'-UTR can activate translation and/or stabilize the mRNA. Its function is antagonized by small RNA(s).</text>
</comment>
<keyword evidence="8" id="KW-1185">Reference proteome</keyword>
<comment type="subcellular location">
    <subcellularLocation>
        <location evidence="6">Cytoplasm</location>
    </subcellularLocation>
</comment>
<dbReference type="NCBIfam" id="NF002469">
    <property type="entry name" value="PRK01712.1"/>
    <property type="match status" value="1"/>
</dbReference>
<keyword evidence="1 6" id="KW-0963">Cytoplasm</keyword>
<dbReference type="RefSeq" id="WP_006955013.1">
    <property type="nucleotide sequence ID" value="NZ_CH672404.1"/>
</dbReference>
<dbReference type="Gene3D" id="2.60.40.4380">
    <property type="entry name" value="Translational regulator CsrA"/>
    <property type="match status" value="1"/>
</dbReference>
<comment type="caution">
    <text evidence="7">The sequence shown here is derived from an EMBL/GenBank/DDBJ whole genome shotgun (WGS) entry which is preliminary data.</text>
</comment>
<gene>
    <name evidence="6" type="primary">csrA</name>
    <name evidence="7" type="ORF">OS145_11621</name>
</gene>
<keyword evidence="4 6" id="KW-0694">RNA-binding</keyword>
<evidence type="ECO:0000313" key="8">
    <source>
        <dbReference type="Proteomes" id="UP000016543"/>
    </source>
</evidence>
<proteinExistence type="inferred from homology"/>
<dbReference type="HAMAP" id="MF_00167">
    <property type="entry name" value="CsrA"/>
    <property type="match status" value="1"/>
</dbReference>
<dbReference type="PANTHER" id="PTHR34984:SF1">
    <property type="entry name" value="CARBON STORAGE REGULATOR"/>
    <property type="match status" value="1"/>
</dbReference>
<accession>A0ABM9WM82</accession>
<dbReference type="InterPro" id="IPR036107">
    <property type="entry name" value="CsrA_sf"/>
</dbReference>
<comment type="similarity">
    <text evidence="6">Belongs to the CsrA/RsmA family.</text>
</comment>
<evidence type="ECO:0000256" key="3">
    <source>
        <dbReference type="ARBA" id="ARBA00022845"/>
    </source>
</evidence>
<dbReference type="SUPFAM" id="SSF117130">
    <property type="entry name" value="CsrA-like"/>
    <property type="match status" value="1"/>
</dbReference>
<evidence type="ECO:0000256" key="5">
    <source>
        <dbReference type="ARBA" id="ARBA00023159"/>
    </source>
</evidence>
<organism evidence="7 8">
    <name type="scientific">Idiomarina baltica OS145</name>
    <dbReference type="NCBI Taxonomy" id="314276"/>
    <lineage>
        <taxon>Bacteria</taxon>
        <taxon>Pseudomonadati</taxon>
        <taxon>Pseudomonadota</taxon>
        <taxon>Gammaproteobacteria</taxon>
        <taxon>Alteromonadales</taxon>
        <taxon>Idiomarinaceae</taxon>
        <taxon>Idiomarina</taxon>
    </lineage>
</organism>
<sequence length="55" mass="6281">MLILSRKIGESLIINDEIKIIVVNATERQVTLGIEAPKEVPVHREEVYHEIKNTT</sequence>
<evidence type="ECO:0000256" key="2">
    <source>
        <dbReference type="ARBA" id="ARBA00022491"/>
    </source>
</evidence>
<protein>
    <recommendedName>
        <fullName evidence="6">Translational regulator CsrA</fullName>
    </recommendedName>
    <alternativeName>
        <fullName evidence="6">Carbon storage regulator</fullName>
    </alternativeName>
</protein>
<keyword evidence="5 6" id="KW-0010">Activator</keyword>
<comment type="subunit">
    <text evidence="6">Homodimer; the beta-strands of each monomer intercalate to form a hydrophobic core, while the alpha-helices form wings that extend away from the core.</text>
</comment>
<dbReference type="InterPro" id="IPR003751">
    <property type="entry name" value="CsrA"/>
</dbReference>
<dbReference type="PANTHER" id="PTHR34984">
    <property type="entry name" value="CARBON STORAGE REGULATOR"/>
    <property type="match status" value="1"/>
</dbReference>
<reference evidence="7 8" key="1">
    <citation type="submission" date="2006-01" db="EMBL/GenBank/DDBJ databases">
        <authorList>
            <person name="Brettar I."/>
            <person name="Hofle M."/>
            <person name="Ferriera S."/>
            <person name="Johnson J."/>
            <person name="Kravitz S."/>
            <person name="Halpern A."/>
            <person name="Remington K."/>
            <person name="Beeson K."/>
            <person name="Tran B."/>
            <person name="Rogers Y.-H."/>
            <person name="Friedman R."/>
            <person name="Venter J.C."/>
        </authorList>
    </citation>
    <scope>NUCLEOTIDE SEQUENCE [LARGE SCALE GENOMIC DNA]</scope>
    <source>
        <strain evidence="7 8">OS145</strain>
    </source>
</reference>
<keyword evidence="2 6" id="KW-0678">Repressor</keyword>
<evidence type="ECO:0000256" key="4">
    <source>
        <dbReference type="ARBA" id="ARBA00022884"/>
    </source>
</evidence>
<evidence type="ECO:0000256" key="6">
    <source>
        <dbReference type="HAMAP-Rule" id="MF_00167"/>
    </source>
</evidence>
<dbReference type="Pfam" id="PF02599">
    <property type="entry name" value="CsrA"/>
    <property type="match status" value="1"/>
</dbReference>
<dbReference type="Proteomes" id="UP000016543">
    <property type="component" value="Unassembled WGS sequence"/>
</dbReference>
<name>A0ABM9WM82_9GAMM</name>
<dbReference type="EMBL" id="AAMX01000010">
    <property type="protein sequence ID" value="EAQ31937.1"/>
    <property type="molecule type" value="Genomic_DNA"/>
</dbReference>
<keyword evidence="3 6" id="KW-0810">Translation regulation</keyword>